<feature type="disulfide bond" evidence="5">
    <location>
        <begin position="486"/>
        <end position="547"/>
    </location>
</feature>
<gene>
    <name evidence="10" type="primary">LOC136991828</name>
</gene>
<feature type="disulfide bond" evidence="5">
    <location>
        <begin position="306"/>
        <end position="316"/>
    </location>
</feature>
<evidence type="ECO:0000313" key="9">
    <source>
        <dbReference type="Proteomes" id="UP001652627"/>
    </source>
</evidence>
<evidence type="ECO:0000259" key="8">
    <source>
        <dbReference type="PROSITE" id="PS50287"/>
    </source>
</evidence>
<feature type="region of interest" description="Disordered" evidence="6">
    <location>
        <begin position="757"/>
        <end position="777"/>
    </location>
</feature>
<feature type="disulfide bond" evidence="5">
    <location>
        <begin position="591"/>
        <end position="652"/>
    </location>
</feature>
<dbReference type="Gene3D" id="3.10.250.10">
    <property type="entry name" value="SRCR-like domain"/>
    <property type="match status" value="7"/>
</dbReference>
<evidence type="ECO:0000256" key="4">
    <source>
        <dbReference type="ARBA" id="ARBA00023180"/>
    </source>
</evidence>
<keyword evidence="3 5" id="KW-1015">Disulfide bond</keyword>
<dbReference type="Pfam" id="PF00530">
    <property type="entry name" value="SRCR"/>
    <property type="match status" value="7"/>
</dbReference>
<feature type="domain" description="SRCR" evidence="8">
    <location>
        <begin position="448"/>
        <end position="548"/>
    </location>
</feature>
<dbReference type="PANTHER" id="PTHR19331:SF465">
    <property type="entry name" value="EGG PEPTIDE SPERACT RECEPTOR"/>
    <property type="match status" value="1"/>
</dbReference>
<dbReference type="InterPro" id="IPR027417">
    <property type="entry name" value="P-loop_NTPase"/>
</dbReference>
<accession>A0ABM4EFA8</accession>
<feature type="disulfide bond" evidence="5">
    <location>
        <begin position="695"/>
        <end position="756"/>
    </location>
</feature>
<feature type="disulfide bond" evidence="5">
    <location>
        <begin position="172"/>
        <end position="233"/>
    </location>
</feature>
<dbReference type="GeneID" id="136991828"/>
<feature type="signal peptide" evidence="7">
    <location>
        <begin position="1"/>
        <end position="23"/>
    </location>
</feature>
<organism evidence="9 10">
    <name type="scientific">Apteryx mantelli</name>
    <name type="common">North Island brown kiwi</name>
    <dbReference type="NCBI Taxonomy" id="2696672"/>
    <lineage>
        <taxon>Eukaryota</taxon>
        <taxon>Metazoa</taxon>
        <taxon>Chordata</taxon>
        <taxon>Craniata</taxon>
        <taxon>Vertebrata</taxon>
        <taxon>Euteleostomi</taxon>
        <taxon>Archelosauria</taxon>
        <taxon>Archosauria</taxon>
        <taxon>Dinosauria</taxon>
        <taxon>Saurischia</taxon>
        <taxon>Theropoda</taxon>
        <taxon>Coelurosauria</taxon>
        <taxon>Aves</taxon>
        <taxon>Palaeognathae</taxon>
        <taxon>Apterygiformes</taxon>
        <taxon>Apterygidae</taxon>
        <taxon>Apteryx</taxon>
    </lineage>
</organism>
<dbReference type="Pfam" id="PF05729">
    <property type="entry name" value="NACHT"/>
    <property type="match status" value="1"/>
</dbReference>
<feature type="disulfide bond" evidence="5">
    <location>
        <begin position="411"/>
        <end position="421"/>
    </location>
</feature>
<feature type="disulfide bond" evidence="5">
    <location>
        <begin position="578"/>
        <end position="642"/>
    </location>
</feature>
<feature type="domain" description="SRCR" evidence="8">
    <location>
        <begin position="658"/>
        <end position="757"/>
    </location>
</feature>
<protein>
    <submittedName>
        <fullName evidence="10">Antigen WC1.1-like</fullName>
    </submittedName>
</protein>
<name>A0ABM4EFA8_9AVES</name>
<feature type="domain" description="SRCR" evidence="8">
    <location>
        <begin position="342"/>
        <end position="442"/>
    </location>
</feature>
<feature type="domain" description="SRCR" evidence="8">
    <location>
        <begin position="134"/>
        <end position="234"/>
    </location>
</feature>
<feature type="disulfide bond" evidence="5">
    <location>
        <begin position="275"/>
        <end position="336"/>
    </location>
</feature>
<evidence type="ECO:0000256" key="3">
    <source>
        <dbReference type="ARBA" id="ARBA00023157"/>
    </source>
</evidence>
<evidence type="ECO:0000256" key="7">
    <source>
        <dbReference type="SAM" id="SignalP"/>
    </source>
</evidence>
<feature type="chain" id="PRO_5046018969" evidence="7">
    <location>
        <begin position="24"/>
        <end position="1064"/>
    </location>
</feature>
<feature type="disulfide bond" evidence="5">
    <location>
        <begin position="517"/>
        <end position="527"/>
    </location>
</feature>
<keyword evidence="2" id="KW-0677">Repeat</keyword>
<feature type="compositionally biased region" description="Low complexity" evidence="6">
    <location>
        <begin position="763"/>
        <end position="777"/>
    </location>
</feature>
<dbReference type="PROSITE" id="PS50287">
    <property type="entry name" value="SRCR_2"/>
    <property type="match status" value="7"/>
</dbReference>
<keyword evidence="4" id="KW-0325">Glycoprotein</keyword>
<evidence type="ECO:0000313" key="10">
    <source>
        <dbReference type="RefSeq" id="XP_067151380.1"/>
    </source>
</evidence>
<dbReference type="RefSeq" id="XP_067151380.1">
    <property type="nucleotide sequence ID" value="XM_067295279.1"/>
</dbReference>
<feature type="disulfide bond" evidence="5">
    <location>
        <begin position="98"/>
        <end position="108"/>
    </location>
</feature>
<keyword evidence="9" id="KW-1185">Reference proteome</keyword>
<comment type="caution">
    <text evidence="5">Lacks conserved residue(s) required for the propagation of feature annotation.</text>
</comment>
<evidence type="ECO:0000256" key="1">
    <source>
        <dbReference type="ARBA" id="ARBA00022729"/>
    </source>
</evidence>
<dbReference type="InterPro" id="IPR001190">
    <property type="entry name" value="SRCR"/>
</dbReference>
<dbReference type="InterPro" id="IPR007111">
    <property type="entry name" value="NACHT_NTPase"/>
</dbReference>
<feature type="domain" description="SRCR" evidence="8">
    <location>
        <begin position="237"/>
        <end position="337"/>
    </location>
</feature>
<dbReference type="SUPFAM" id="SSF56487">
    <property type="entry name" value="SRCR-like"/>
    <property type="match status" value="7"/>
</dbReference>
<feature type="disulfide bond" evidence="5">
    <location>
        <begin position="367"/>
        <end position="431"/>
    </location>
</feature>
<keyword evidence="1 7" id="KW-0732">Signal</keyword>
<feature type="disulfide bond" evidence="5">
    <location>
        <begin position="622"/>
        <end position="632"/>
    </location>
</feature>
<dbReference type="Proteomes" id="UP001652627">
    <property type="component" value="Chromosome 4"/>
</dbReference>
<dbReference type="SMART" id="SM00202">
    <property type="entry name" value="SR"/>
    <property type="match status" value="7"/>
</dbReference>
<dbReference type="Gene3D" id="3.40.50.300">
    <property type="entry name" value="P-loop containing nucleotide triphosphate hydrolases"/>
    <property type="match status" value="1"/>
</dbReference>
<feature type="region of interest" description="Disordered" evidence="6">
    <location>
        <begin position="852"/>
        <end position="927"/>
    </location>
</feature>
<feature type="disulfide bond" evidence="5">
    <location>
        <begin position="203"/>
        <end position="213"/>
    </location>
</feature>
<evidence type="ECO:0000256" key="5">
    <source>
        <dbReference type="PROSITE-ProRule" id="PRU00196"/>
    </source>
</evidence>
<evidence type="ECO:0000256" key="2">
    <source>
        <dbReference type="ARBA" id="ARBA00022737"/>
    </source>
</evidence>
<dbReference type="PRINTS" id="PR00258">
    <property type="entry name" value="SPERACTRCPTR"/>
</dbReference>
<feature type="disulfide bond" evidence="5">
    <location>
        <begin position="262"/>
        <end position="326"/>
    </location>
</feature>
<dbReference type="InterPro" id="IPR036772">
    <property type="entry name" value="SRCR-like_dom_sf"/>
</dbReference>
<reference evidence="10" key="1">
    <citation type="submission" date="2025-08" db="UniProtKB">
        <authorList>
            <consortium name="RefSeq"/>
        </authorList>
    </citation>
    <scope>IDENTIFICATION</scope>
    <source>
        <tissue evidence="10">Blood</tissue>
    </source>
</reference>
<dbReference type="PANTHER" id="PTHR19331">
    <property type="entry name" value="SCAVENGER RECEPTOR DOMAIN-CONTAINING"/>
    <property type="match status" value="1"/>
</dbReference>
<evidence type="ECO:0000256" key="6">
    <source>
        <dbReference type="SAM" id="MobiDB-lite"/>
    </source>
</evidence>
<sequence>MVTTSQLLARALGLLLCAQICSGTGELRLADGGSRCAGRVEVKHKGQWGTVCSYDFDWDVRGASVVCRQLGCGTVARASPYTPFGAGTGQIWLQPFFCRGTETALHNCPNFGWGQHFCGHNTDVGVTCSDAMELRLVNGGGPCAGRVEVKLRGQWGTVADDEWDVEDAEVVCQQLGCGSAKSSHGSNIFGQGSGSIHLAVVDCHGNESTLWDCTIKGWGPYNALHIWDVGVVCQGFVRLVGGNGTCSGRVEVRQGRSWATLCEAHVDLNAAHVICKELGCGAALAVTGAARFGAGAGPIWDGGFECAGNESLLSACTRRLPHGQGCTHASDAGVICSPYTGFRLANNSTECAGRVELEVRGTWGSLCDAGWDVPDAQVLCHHLHCGSAASVPRGGYFGTGSGPLWRDTFHCSGTESHLGECPATVLGIPACSPGRAAAVNCSGGAEPLRLVDGESRCDGRLEVDLHGAWGRVLEQQWDASGASVVCRQLQCGVAQKAYTAPGLGPGSSPVGLSGLWCVGTEARLAQCNATLPSTTPAGGAEEAAVVCSGSRRVRLASGPGRCAGRVEVYVQGAWSRICEDTWDLSDAAVICRQLGCGMALAAPSSARYGRGSGPLWLGAGGCSGAEATLWECPAPALGQSGCKQGAGAAVICSELTDLRLVGDSSCTGRLEVFYNGTWGSVCANGTSPATAAVVCRQLGCGAGGRLHSAPTTSQGSGPAWLAWVHCGPGTDSLWHCLSAPWHLQPCDSLGDTHVTCDREPGDTRGTPTPATATGCPDGAACTGAPRSSVAGAEAMPVPTILCIVLGTLLCLALGALATQAWRALARQRGPGRAADAISEAVYEELDYTLTPEYQEVPSGSDTPALPRHDPPDGYDDATAVLDPGEAAAPGPSNGGVSEAEALGGSRPLLSPLEPPGDMIDAPASAPRDAGYDDVGVSGPAFTCLAVVSGMSCSTTFAGIEPDEEGQAPQTVVLVGGAGKVKTMTMRKITVEWAEGVLHTQFDYVCYLNCKEISPTKEQKLLSCLSPFPKHSRLGDLVGKAHRRFLLLYVPFFTGVRDTLGRPPS</sequence>
<proteinExistence type="predicted"/>
<feature type="disulfide bond" evidence="5">
    <location>
        <begin position="67"/>
        <end position="128"/>
    </location>
</feature>
<feature type="disulfide bond" evidence="5">
    <location>
        <begin position="726"/>
        <end position="736"/>
    </location>
</feature>
<feature type="disulfide bond" evidence="5">
    <location>
        <begin position="380"/>
        <end position="441"/>
    </location>
</feature>
<feature type="domain" description="SRCR" evidence="8">
    <location>
        <begin position="27"/>
        <end position="129"/>
    </location>
</feature>
<feature type="disulfide bond" evidence="5">
    <location>
        <begin position="682"/>
        <end position="746"/>
    </location>
</feature>
<feature type="domain" description="SRCR" evidence="8">
    <location>
        <begin position="553"/>
        <end position="653"/>
    </location>
</feature>